<organism evidence="14 15">
    <name type="scientific">Eubacterium oxidoreducens</name>
    <dbReference type="NCBI Taxonomy" id="1732"/>
    <lineage>
        <taxon>Bacteria</taxon>
        <taxon>Bacillati</taxon>
        <taxon>Bacillota</taxon>
        <taxon>Clostridia</taxon>
        <taxon>Eubacteriales</taxon>
        <taxon>Eubacteriaceae</taxon>
        <taxon>Eubacterium</taxon>
    </lineage>
</organism>
<keyword evidence="5" id="KW-0479">Metal-binding</keyword>
<feature type="domain" description="Radical SAM core" evidence="13">
    <location>
        <begin position="4"/>
        <end position="226"/>
    </location>
</feature>
<dbReference type="InterPro" id="IPR058240">
    <property type="entry name" value="rSAM_sf"/>
</dbReference>
<evidence type="ECO:0000256" key="4">
    <source>
        <dbReference type="ARBA" id="ARBA00022691"/>
    </source>
</evidence>
<keyword evidence="7" id="KW-0408">Iron</keyword>
<name>A0A1G6APG9_EUBOX</name>
<dbReference type="GO" id="GO:0061798">
    <property type="term" value="F:GTP 3',8'-cyclase activity"/>
    <property type="evidence" value="ECO:0007669"/>
    <property type="project" value="UniProtKB-EC"/>
</dbReference>
<proteinExistence type="predicted"/>
<evidence type="ECO:0000256" key="12">
    <source>
        <dbReference type="ARBA" id="ARBA00048697"/>
    </source>
</evidence>
<dbReference type="InterPro" id="IPR010505">
    <property type="entry name" value="MoaA_twitch"/>
</dbReference>
<accession>A0A1G6APG9</accession>
<keyword evidence="8" id="KW-0411">Iron-sulfur</keyword>
<dbReference type="UniPathway" id="UPA00344"/>
<dbReference type="CDD" id="cd01335">
    <property type="entry name" value="Radical_SAM"/>
    <property type="match status" value="1"/>
</dbReference>
<evidence type="ECO:0000256" key="7">
    <source>
        <dbReference type="ARBA" id="ARBA00023004"/>
    </source>
</evidence>
<dbReference type="InterPro" id="IPR007197">
    <property type="entry name" value="rSAM"/>
</dbReference>
<dbReference type="STRING" id="1732.SAMN02910417_00800"/>
<dbReference type="GO" id="GO:0061799">
    <property type="term" value="F:cyclic pyranopterin monophosphate synthase activity"/>
    <property type="evidence" value="ECO:0007669"/>
    <property type="project" value="TreeGrafter"/>
</dbReference>
<keyword evidence="9" id="KW-0342">GTP-binding</keyword>
<dbReference type="CDD" id="cd21117">
    <property type="entry name" value="Twitch_MoaA"/>
    <property type="match status" value="1"/>
</dbReference>
<dbReference type="InterPro" id="IPR040064">
    <property type="entry name" value="MoaA-like"/>
</dbReference>
<evidence type="ECO:0000256" key="5">
    <source>
        <dbReference type="ARBA" id="ARBA00022723"/>
    </source>
</evidence>
<protein>
    <recommendedName>
        <fullName evidence="2">GTP 3',8-cyclase</fullName>
        <ecNumber evidence="2">4.1.99.22</ecNumber>
    </recommendedName>
</protein>
<keyword evidence="10" id="KW-0501">Molybdenum cofactor biosynthesis</keyword>
<evidence type="ECO:0000259" key="13">
    <source>
        <dbReference type="PROSITE" id="PS51918"/>
    </source>
</evidence>
<dbReference type="Pfam" id="PF06463">
    <property type="entry name" value="Mob_synth_C"/>
    <property type="match status" value="1"/>
</dbReference>
<dbReference type="InterPro" id="IPR000385">
    <property type="entry name" value="MoaA_NifB_PqqE_Fe-S-bd_CS"/>
</dbReference>
<dbReference type="EC" id="4.1.99.22" evidence="2"/>
<evidence type="ECO:0000313" key="15">
    <source>
        <dbReference type="Proteomes" id="UP000199228"/>
    </source>
</evidence>
<dbReference type="EMBL" id="FMXR01000006">
    <property type="protein sequence ID" value="SDB10207.1"/>
    <property type="molecule type" value="Genomic_DNA"/>
</dbReference>
<dbReference type="RefSeq" id="WP_090172439.1">
    <property type="nucleotide sequence ID" value="NZ_FMXR01000006.1"/>
</dbReference>
<keyword evidence="15" id="KW-1185">Reference proteome</keyword>
<dbReference type="SFLD" id="SFLDG01386">
    <property type="entry name" value="main_SPASM_domain-containing"/>
    <property type="match status" value="1"/>
</dbReference>
<dbReference type="InterPro" id="IPR013785">
    <property type="entry name" value="Aldolase_TIM"/>
</dbReference>
<evidence type="ECO:0000256" key="8">
    <source>
        <dbReference type="ARBA" id="ARBA00023014"/>
    </source>
</evidence>
<dbReference type="PANTHER" id="PTHR22960:SF0">
    <property type="entry name" value="MOLYBDENUM COFACTOR BIOSYNTHESIS PROTEIN 1"/>
    <property type="match status" value="1"/>
</dbReference>
<evidence type="ECO:0000256" key="9">
    <source>
        <dbReference type="ARBA" id="ARBA00023134"/>
    </source>
</evidence>
<evidence type="ECO:0000256" key="2">
    <source>
        <dbReference type="ARBA" id="ARBA00012167"/>
    </source>
</evidence>
<dbReference type="GO" id="GO:0005525">
    <property type="term" value="F:GTP binding"/>
    <property type="evidence" value="ECO:0007669"/>
    <property type="project" value="UniProtKB-KW"/>
</dbReference>
<evidence type="ECO:0000256" key="6">
    <source>
        <dbReference type="ARBA" id="ARBA00022741"/>
    </source>
</evidence>
<dbReference type="InterPro" id="IPR006638">
    <property type="entry name" value="Elp3/MiaA/NifB-like_rSAM"/>
</dbReference>
<dbReference type="AlphaFoldDB" id="A0A1G6APG9"/>
<dbReference type="PANTHER" id="PTHR22960">
    <property type="entry name" value="MOLYBDOPTERIN COFACTOR SYNTHESIS PROTEIN A"/>
    <property type="match status" value="1"/>
</dbReference>
<gene>
    <name evidence="14" type="ORF">SAMN02910417_00800</name>
</gene>
<evidence type="ECO:0000313" key="14">
    <source>
        <dbReference type="EMBL" id="SDB10207.1"/>
    </source>
</evidence>
<dbReference type="GO" id="GO:0046872">
    <property type="term" value="F:metal ion binding"/>
    <property type="evidence" value="ECO:0007669"/>
    <property type="project" value="UniProtKB-KW"/>
</dbReference>
<evidence type="ECO:0000256" key="10">
    <source>
        <dbReference type="ARBA" id="ARBA00023150"/>
    </source>
</evidence>
<keyword evidence="3" id="KW-0004">4Fe-4S</keyword>
<keyword evidence="11" id="KW-0456">Lyase</keyword>
<dbReference type="GO" id="GO:0006777">
    <property type="term" value="P:Mo-molybdopterin cofactor biosynthetic process"/>
    <property type="evidence" value="ECO:0007669"/>
    <property type="project" value="UniProtKB-KW"/>
</dbReference>
<evidence type="ECO:0000256" key="11">
    <source>
        <dbReference type="ARBA" id="ARBA00023239"/>
    </source>
</evidence>
<dbReference type="GO" id="GO:0051539">
    <property type="term" value="F:4 iron, 4 sulfur cluster binding"/>
    <property type="evidence" value="ECO:0007669"/>
    <property type="project" value="UniProtKB-KW"/>
</dbReference>
<dbReference type="Pfam" id="PF04055">
    <property type="entry name" value="Radical_SAM"/>
    <property type="match status" value="1"/>
</dbReference>
<evidence type="ECO:0000256" key="1">
    <source>
        <dbReference type="ARBA" id="ARBA00001966"/>
    </source>
</evidence>
<dbReference type="Proteomes" id="UP000199228">
    <property type="component" value="Unassembled WGS sequence"/>
</dbReference>
<dbReference type="PROSITE" id="PS51918">
    <property type="entry name" value="RADICAL_SAM"/>
    <property type="match status" value="1"/>
</dbReference>
<dbReference type="InterPro" id="IPR013483">
    <property type="entry name" value="MoaA"/>
</dbReference>
<dbReference type="SFLD" id="SFLDG01383">
    <property type="entry name" value="cyclic_pyranopterin_phosphate"/>
    <property type="match status" value="1"/>
</dbReference>
<comment type="catalytic activity">
    <reaction evidence="12">
        <text>GTP + AH2 + S-adenosyl-L-methionine = (8S)-3',8-cyclo-7,8-dihydroguanosine 5'-triphosphate + 5'-deoxyadenosine + L-methionine + A + H(+)</text>
        <dbReference type="Rhea" id="RHEA:49576"/>
        <dbReference type="ChEBI" id="CHEBI:13193"/>
        <dbReference type="ChEBI" id="CHEBI:15378"/>
        <dbReference type="ChEBI" id="CHEBI:17319"/>
        <dbReference type="ChEBI" id="CHEBI:17499"/>
        <dbReference type="ChEBI" id="CHEBI:37565"/>
        <dbReference type="ChEBI" id="CHEBI:57844"/>
        <dbReference type="ChEBI" id="CHEBI:59789"/>
        <dbReference type="ChEBI" id="CHEBI:131766"/>
        <dbReference type="EC" id="4.1.99.22"/>
    </reaction>
</comment>
<dbReference type="SMART" id="SM00729">
    <property type="entry name" value="Elp3"/>
    <property type="match status" value="1"/>
</dbReference>
<dbReference type="OrthoDB" id="9763993at2"/>
<keyword evidence="6" id="KW-0547">Nucleotide-binding</keyword>
<keyword evidence="4" id="KW-0949">S-adenosyl-L-methionine</keyword>
<dbReference type="NCBIfam" id="TIGR02666">
    <property type="entry name" value="moaA"/>
    <property type="match status" value="1"/>
</dbReference>
<dbReference type="SFLD" id="SFLDS00029">
    <property type="entry name" value="Radical_SAM"/>
    <property type="match status" value="1"/>
</dbReference>
<comment type="cofactor">
    <cofactor evidence="1">
        <name>[4Fe-4S] cluster</name>
        <dbReference type="ChEBI" id="CHEBI:49883"/>
    </cofactor>
</comment>
<dbReference type="SFLD" id="SFLDG01067">
    <property type="entry name" value="SPASM/twitch_domain_containing"/>
    <property type="match status" value="1"/>
</dbReference>
<dbReference type="PROSITE" id="PS01305">
    <property type="entry name" value="MOAA_NIFB_PQQE"/>
    <property type="match status" value="1"/>
</dbReference>
<evidence type="ECO:0000256" key="3">
    <source>
        <dbReference type="ARBA" id="ARBA00022485"/>
    </source>
</evidence>
<dbReference type="Gene3D" id="3.20.20.70">
    <property type="entry name" value="Aldolase class I"/>
    <property type="match status" value="1"/>
</dbReference>
<dbReference type="SUPFAM" id="SSF102114">
    <property type="entry name" value="Radical SAM enzymes"/>
    <property type="match status" value="1"/>
</dbReference>
<reference evidence="14 15" key="1">
    <citation type="submission" date="2016-10" db="EMBL/GenBank/DDBJ databases">
        <authorList>
            <person name="de Groot N.N."/>
        </authorList>
    </citation>
    <scope>NUCLEOTIDE SEQUENCE [LARGE SCALE GENOMIC DNA]</scope>
    <source>
        <strain evidence="14 15">DSM 3217</strain>
    </source>
</reference>
<dbReference type="InterPro" id="IPR050105">
    <property type="entry name" value="MoCo_biosynth_MoaA/MoaC"/>
</dbReference>
<sequence length="328" mass="36974">MKDLYGRNIDYLRLSITDRCNFRCKYCMPADGAHLVDMDEILTYEEAIRVCEIMARNGLKKIKVTGGEPLVRRGVEGMIASLKAIDGIERVTMTTNGLLLYEKMEDLAAAGIDAINISLDSLNRDLFNDLSRSPASSDNFEKVVKTLDLPERYPDIMFKINCVPLGIEGQDLLQMAELAKDRPLHVRFIEMMPIGVGAQFEFVSQEDVLNIIKEKYPNVRSYEKKLGNGPCVYYEIPGFVGKIGFISAMSHKFCSGCNRIRMTSTGFLKTCLQYETGVDLREALRNNASDEVIEELIAQALRVKSKEHQFLEVDKKAEEKKDMSQIGG</sequence>